<gene>
    <name evidence="3" type="ORF">KQI82_00475</name>
</gene>
<feature type="chain" id="PRO_5046347393" evidence="2">
    <location>
        <begin position="20"/>
        <end position="196"/>
    </location>
</feature>
<evidence type="ECO:0000313" key="4">
    <source>
        <dbReference type="Proteomes" id="UP000787672"/>
    </source>
</evidence>
<protein>
    <submittedName>
        <fullName evidence="3">Uncharacterized protein</fullName>
    </submittedName>
</protein>
<organism evidence="3 4">
    <name type="scientific">Dysosmobacter acutus</name>
    <dbReference type="NCBI Taxonomy" id="2841504"/>
    <lineage>
        <taxon>Bacteria</taxon>
        <taxon>Bacillati</taxon>
        <taxon>Bacillota</taxon>
        <taxon>Clostridia</taxon>
        <taxon>Eubacteriales</taxon>
        <taxon>Oscillospiraceae</taxon>
        <taxon>Dysosmobacter</taxon>
    </lineage>
</organism>
<comment type="caution">
    <text evidence="3">The sequence shown here is derived from an EMBL/GenBank/DDBJ whole genome shotgun (WGS) entry which is preliminary data.</text>
</comment>
<keyword evidence="4" id="KW-1185">Reference proteome</keyword>
<evidence type="ECO:0000313" key="3">
    <source>
        <dbReference type="EMBL" id="MBU5625410.1"/>
    </source>
</evidence>
<accession>A0ABS6F571</accession>
<dbReference type="PROSITE" id="PS51257">
    <property type="entry name" value="PROKAR_LIPOPROTEIN"/>
    <property type="match status" value="1"/>
</dbReference>
<evidence type="ECO:0000256" key="2">
    <source>
        <dbReference type="SAM" id="SignalP"/>
    </source>
</evidence>
<dbReference type="EMBL" id="JAHLQN010000001">
    <property type="protein sequence ID" value="MBU5625410.1"/>
    <property type="molecule type" value="Genomic_DNA"/>
</dbReference>
<name>A0ABS6F571_9FIRM</name>
<reference evidence="3 4" key="1">
    <citation type="submission" date="2021-06" db="EMBL/GenBank/DDBJ databases">
        <authorList>
            <person name="Sun Q."/>
            <person name="Li D."/>
        </authorList>
    </citation>
    <scope>NUCLEOTIDE SEQUENCE [LARGE SCALE GENOMIC DNA]</scope>
    <source>
        <strain evidence="3 4">MSJ-2</strain>
    </source>
</reference>
<keyword evidence="2" id="KW-0732">Signal</keyword>
<sequence>MKKRLVLIAVLTLLLTACARQPSQGSPSSAGERGGGSSASEEQADSFGTPESLGREETASLSITLEGLTEEIPSTLFIGDGFSLYVPDEGWEKTWVSGWQSVNHPDVEIRVETHTGKSVEEVADSISGYAPSPLKDEEGSAEGEQCLYLRIIEGPGDRVYAVLGKYPQEVEEGFGARLEAIGWSVEANEFASTVIE</sequence>
<dbReference type="Proteomes" id="UP000787672">
    <property type="component" value="Unassembled WGS sequence"/>
</dbReference>
<feature type="signal peptide" evidence="2">
    <location>
        <begin position="1"/>
        <end position="19"/>
    </location>
</feature>
<proteinExistence type="predicted"/>
<dbReference type="RefSeq" id="WP_216557195.1">
    <property type="nucleotide sequence ID" value="NZ_JAHLQN010000001.1"/>
</dbReference>
<evidence type="ECO:0000256" key="1">
    <source>
        <dbReference type="SAM" id="MobiDB-lite"/>
    </source>
</evidence>
<feature type="region of interest" description="Disordered" evidence="1">
    <location>
        <begin position="21"/>
        <end position="56"/>
    </location>
</feature>